<feature type="region of interest" description="Disordered" evidence="1">
    <location>
        <begin position="133"/>
        <end position="187"/>
    </location>
</feature>
<feature type="compositionally biased region" description="Acidic residues" evidence="1">
    <location>
        <begin position="158"/>
        <end position="186"/>
    </location>
</feature>
<evidence type="ECO:0000313" key="3">
    <source>
        <dbReference type="EMBL" id="KFH47197.1"/>
    </source>
</evidence>
<dbReference type="CDD" id="cd00920">
    <property type="entry name" value="Cupredoxin"/>
    <property type="match status" value="1"/>
</dbReference>
<feature type="compositionally biased region" description="Basic and acidic residues" evidence="1">
    <location>
        <begin position="144"/>
        <end position="157"/>
    </location>
</feature>
<evidence type="ECO:0000256" key="2">
    <source>
        <dbReference type="SAM" id="SignalP"/>
    </source>
</evidence>
<comment type="caution">
    <text evidence="3">The sequence shown here is derived from an EMBL/GenBank/DDBJ whole genome shotgun (WGS) entry which is preliminary data.</text>
</comment>
<reference evidence="4" key="1">
    <citation type="journal article" date="2014" name="Genome Announc.">
        <title>Genome sequence and annotation of Acremonium chrysogenum, producer of the beta-lactam antibiotic cephalosporin C.</title>
        <authorList>
            <person name="Terfehr D."/>
            <person name="Dahlmann T.A."/>
            <person name="Specht T."/>
            <person name="Zadra I."/>
            <person name="Kuernsteiner H."/>
            <person name="Kueck U."/>
        </authorList>
    </citation>
    <scope>NUCLEOTIDE SEQUENCE [LARGE SCALE GENOMIC DNA]</scope>
    <source>
        <strain evidence="4">ATCC 11550 / CBS 779.69 / DSM 880 / IAM 14645 / JCM 23072 / IMI 49137</strain>
    </source>
</reference>
<keyword evidence="4" id="KW-1185">Reference proteome</keyword>
<feature type="chain" id="PRO_5001815614" evidence="2">
    <location>
        <begin position="20"/>
        <end position="208"/>
    </location>
</feature>
<sequence>MPSVKSFLAAVAFASLAHAKTIEVTAKEDNTFDPEEVEAAKGDVVEFHFEKGNHSVVAGNYEWPCSPLEFQSEGSFFSGFIDTDDDKADEVFRVTVNTTEPIAFYSSVDTQCPDGMVGIINPSKDETLKEYKEEAAKQASGVSPRDEAFGGEIAKDDGSDDSDSGSNDDSDSDESNSSDGADDEDGAAAFGVPVMSLLAAVGVAFFMA</sequence>
<evidence type="ECO:0000256" key="1">
    <source>
        <dbReference type="SAM" id="MobiDB-lite"/>
    </source>
</evidence>
<accession>A0A086TCW5</accession>
<name>A0A086TCW5_HAPC1</name>
<organism evidence="3 4">
    <name type="scientific">Hapsidospora chrysogenum (strain ATCC 11550 / CBS 779.69 / DSM 880 / IAM 14645 / JCM 23072 / IMI 49137)</name>
    <name type="common">Acremonium chrysogenum</name>
    <dbReference type="NCBI Taxonomy" id="857340"/>
    <lineage>
        <taxon>Eukaryota</taxon>
        <taxon>Fungi</taxon>
        <taxon>Dikarya</taxon>
        <taxon>Ascomycota</taxon>
        <taxon>Pezizomycotina</taxon>
        <taxon>Sordariomycetes</taxon>
        <taxon>Hypocreomycetidae</taxon>
        <taxon>Hypocreales</taxon>
        <taxon>Bionectriaceae</taxon>
        <taxon>Hapsidospora</taxon>
    </lineage>
</organism>
<dbReference type="STRING" id="857340.A0A086TCW5"/>
<dbReference type="HOGENOM" id="CLU_053381_4_1_1"/>
<dbReference type="AlphaFoldDB" id="A0A086TCW5"/>
<gene>
    <name evidence="3" type="ORF">ACRE_020240</name>
</gene>
<dbReference type="PANTHER" id="PTHR34883:SF15">
    <property type="entry name" value="EXTRACELLULAR SERINE-RICH PROTEIN"/>
    <property type="match status" value="1"/>
</dbReference>
<dbReference type="OrthoDB" id="5421909at2759"/>
<dbReference type="Proteomes" id="UP000029964">
    <property type="component" value="Unassembled WGS sequence"/>
</dbReference>
<feature type="signal peptide" evidence="2">
    <location>
        <begin position="1"/>
        <end position="19"/>
    </location>
</feature>
<dbReference type="Gene3D" id="2.60.40.420">
    <property type="entry name" value="Cupredoxins - blue copper proteins"/>
    <property type="match status" value="1"/>
</dbReference>
<keyword evidence="2" id="KW-0732">Signal</keyword>
<dbReference type="InterPro" id="IPR008972">
    <property type="entry name" value="Cupredoxin"/>
</dbReference>
<evidence type="ECO:0000313" key="4">
    <source>
        <dbReference type="Proteomes" id="UP000029964"/>
    </source>
</evidence>
<dbReference type="EMBL" id="JPKY01000012">
    <property type="protein sequence ID" value="KFH47197.1"/>
    <property type="molecule type" value="Genomic_DNA"/>
</dbReference>
<proteinExistence type="predicted"/>
<dbReference type="PANTHER" id="PTHR34883">
    <property type="entry name" value="SERINE-RICH PROTEIN, PUTATIVE-RELATED-RELATED"/>
    <property type="match status" value="1"/>
</dbReference>
<protein>
    <submittedName>
        <fullName evidence="3">Uncharacterized protein</fullName>
    </submittedName>
</protein>
<dbReference type="SUPFAM" id="SSF49503">
    <property type="entry name" value="Cupredoxins"/>
    <property type="match status" value="1"/>
</dbReference>
<dbReference type="InterPro" id="IPR052953">
    <property type="entry name" value="Ser-rich/MCO-related"/>
</dbReference>